<comment type="caution">
    <text evidence="1">The sequence shown here is derived from an EMBL/GenBank/DDBJ whole genome shotgun (WGS) entry which is preliminary data.</text>
</comment>
<protein>
    <submittedName>
        <fullName evidence="1">8957_t:CDS:1</fullName>
    </submittedName>
</protein>
<organism evidence="1 2">
    <name type="scientific">Racocetra persica</name>
    <dbReference type="NCBI Taxonomy" id="160502"/>
    <lineage>
        <taxon>Eukaryota</taxon>
        <taxon>Fungi</taxon>
        <taxon>Fungi incertae sedis</taxon>
        <taxon>Mucoromycota</taxon>
        <taxon>Glomeromycotina</taxon>
        <taxon>Glomeromycetes</taxon>
        <taxon>Diversisporales</taxon>
        <taxon>Gigasporaceae</taxon>
        <taxon>Racocetra</taxon>
    </lineage>
</organism>
<sequence length="101" mass="11202">HNPQDIAYVYSGYAPLSVRLIQCATTKSGSPSTGNGWKGYEDVLRMLPGKTFDEVQKPEEGAIRSKRMVQGQNPRVTLVFFLGGCTYTEISAIRFLAQQDD</sequence>
<dbReference type="EMBL" id="CAJVQC010053674">
    <property type="protein sequence ID" value="CAG8793216.1"/>
    <property type="molecule type" value="Genomic_DNA"/>
</dbReference>
<name>A0ACA9RGD5_9GLOM</name>
<feature type="non-terminal residue" evidence="1">
    <location>
        <position position="1"/>
    </location>
</feature>
<keyword evidence="2" id="KW-1185">Reference proteome</keyword>
<accession>A0ACA9RGD5</accession>
<gene>
    <name evidence="1" type="ORF">RPERSI_LOCUS19538</name>
</gene>
<dbReference type="Proteomes" id="UP000789920">
    <property type="component" value="Unassembled WGS sequence"/>
</dbReference>
<proteinExistence type="predicted"/>
<evidence type="ECO:0000313" key="1">
    <source>
        <dbReference type="EMBL" id="CAG8793216.1"/>
    </source>
</evidence>
<feature type="non-terminal residue" evidence="1">
    <location>
        <position position="101"/>
    </location>
</feature>
<reference evidence="1" key="1">
    <citation type="submission" date="2021-06" db="EMBL/GenBank/DDBJ databases">
        <authorList>
            <person name="Kallberg Y."/>
            <person name="Tangrot J."/>
            <person name="Rosling A."/>
        </authorList>
    </citation>
    <scope>NUCLEOTIDE SEQUENCE</scope>
    <source>
        <strain evidence="1">MA461A</strain>
    </source>
</reference>
<evidence type="ECO:0000313" key="2">
    <source>
        <dbReference type="Proteomes" id="UP000789920"/>
    </source>
</evidence>